<feature type="transmembrane region" description="Helical" evidence="2">
    <location>
        <begin position="932"/>
        <end position="956"/>
    </location>
</feature>
<feature type="transmembrane region" description="Helical" evidence="2">
    <location>
        <begin position="389"/>
        <end position="410"/>
    </location>
</feature>
<sequence>MTRLRDAMAGASGILSYFTRHATAANLLLIVLIAAGLFALPRMRAQYFPDVIIEEISLTVRWEGAGAADVDRAIVQPLEPALSAVEGVTSLRARSQEGIARLFLEFEPGWDLGRAMDEVKAAVDSVTDLPEDAETPEIIRAAWRDRVADVVISGPLGEEQLARLADEFMARAWAEGVTRISVQGLAGTEIRVEVPMAQLIRHGLTLSDIAARIRAETQPDPAGTLSDGSARLRSGTERRSADSVAGIVVMTLPDGARVTLGDIADIRHVGATESRRFMVGDNPAVTLRVDRSAEGDAIEIHSRIESIAEAMRPELPAGAKIDLIRVRTNDIIARLNILAENGAFGLALVLGLLFLFLNARTALWVAAGIPVAMLTTVALMYAFGLTLNMISLFALILTLGIVVDDAIVVGEHADFRFRRRGEGPVEAAENAVRRMAAPVFSSTITTIIAFLGLTAISGRFGDLISDIPFTVAVVLAASLIECFLILPNHMSHALAHAGQGRWYDAPSRVSNRALGWFRDRLMRPMTEAVMAARYPVLAAAILALAVCVAMFLRGDVTWRFFNAPERPTITANFAMVDGASRDDTARMLADLQAAIDDLARQYREQYGVEPLNHVLGQIGANFWPELAVAETKDNDLLGGVAIELVDPDLRPWSASQFISDLQEAAPRHPLLEELSFRSWRHGPGGGSLEVDLTGAEPDVLKEAAESLKRELAGYPEVSGLEDSLPFDKVELVLELTPLGRHLGFTAEALGAELRNRLTGIEAATFPEGTRSAAIRVELPASDLTADFLDRTMLPTAQGHPVPLSDIVRVTMRQGFSTIRREQGQAVVTVSGELSEDDPARAEAIRKALELQILPRLTEEHGVGWRLSGLAEQETRFLGDAMIGFGAALAGIYAVLAWIFASWTRPLVVMSVIPLGLVGAIWGHWWWDVPLSMFSVVGLIGMSGIIINDAIVLISTIDEKARIRALRPAIVEGVAERLRPVLLTTLTTVLGLAPLLFETSRQAQFLKPTVITLCYGLAFGMVLVLVVIPALMVVQRDIGLAARGLRRALRVRRLRGILFIVGVGLAGAFAAIMGSALISGGGWSTAFALFVAAVVAIVSIAAVFAAFMRARHGA</sequence>
<feature type="transmembrane region" description="Helical" evidence="2">
    <location>
        <begin position="906"/>
        <end position="926"/>
    </location>
</feature>
<dbReference type="GO" id="GO:0005886">
    <property type="term" value="C:plasma membrane"/>
    <property type="evidence" value="ECO:0007669"/>
    <property type="project" value="TreeGrafter"/>
</dbReference>
<reference evidence="3 4" key="1">
    <citation type="submission" date="2018-01" db="EMBL/GenBank/DDBJ databases">
        <title>Genomic Encyclopedia of Archaeal and Bacterial Type Strains, Phase II (KMG-II): from individual species to whole genera.</title>
        <authorList>
            <person name="Goeker M."/>
        </authorList>
    </citation>
    <scope>NUCLEOTIDE SEQUENCE [LARGE SCALE GENOMIC DNA]</scope>
    <source>
        <strain evidence="3 4">DSM 12048</strain>
    </source>
</reference>
<proteinExistence type="predicted"/>
<keyword evidence="4" id="KW-1185">Reference proteome</keyword>
<dbReference type="GO" id="GO:0042910">
    <property type="term" value="F:xenobiotic transmembrane transporter activity"/>
    <property type="evidence" value="ECO:0007669"/>
    <property type="project" value="TreeGrafter"/>
</dbReference>
<protein>
    <submittedName>
        <fullName evidence="3">Multidrug efflux pump subunit AcrB</fullName>
    </submittedName>
</protein>
<dbReference type="RefSeq" id="WP_104069833.1">
    <property type="nucleotide sequence ID" value="NZ_PRDS01000003.1"/>
</dbReference>
<dbReference type="EMBL" id="PRDS01000003">
    <property type="protein sequence ID" value="PPB81077.1"/>
    <property type="molecule type" value="Genomic_DNA"/>
</dbReference>
<keyword evidence="2" id="KW-0472">Membrane</keyword>
<dbReference type="Gene3D" id="3.30.70.1440">
    <property type="entry name" value="Multidrug efflux transporter AcrB pore domain"/>
    <property type="match status" value="1"/>
</dbReference>
<dbReference type="Gene3D" id="1.20.1640.10">
    <property type="entry name" value="Multidrug efflux transporter AcrB transmembrane domain"/>
    <property type="match status" value="2"/>
</dbReference>
<feature type="transmembrane region" description="Helical" evidence="2">
    <location>
        <begin position="1083"/>
        <end position="1107"/>
    </location>
</feature>
<dbReference type="Gene3D" id="3.30.2090.10">
    <property type="entry name" value="Multidrug efflux transporter AcrB TolC docking domain, DN and DC subdomains"/>
    <property type="match status" value="2"/>
</dbReference>
<feature type="transmembrane region" description="Helical" evidence="2">
    <location>
        <begin position="337"/>
        <end position="356"/>
    </location>
</feature>
<dbReference type="OrthoDB" id="174266at2"/>
<keyword evidence="2" id="KW-1133">Transmembrane helix</keyword>
<name>A0A2S5JHT7_9RHOB</name>
<accession>A0A2S5JHT7</accession>
<feature type="transmembrane region" description="Helical" evidence="2">
    <location>
        <begin position="467"/>
        <end position="486"/>
    </location>
</feature>
<feature type="region of interest" description="Disordered" evidence="1">
    <location>
        <begin position="217"/>
        <end position="238"/>
    </location>
</feature>
<dbReference type="PRINTS" id="PR00702">
    <property type="entry name" value="ACRIFLAVINRP"/>
</dbReference>
<dbReference type="AlphaFoldDB" id="A0A2S5JHT7"/>
<dbReference type="PANTHER" id="PTHR32063:SF33">
    <property type="entry name" value="RND SUPERFAMILY EFFLUX PUMP PERMEASE COMPONENT"/>
    <property type="match status" value="1"/>
</dbReference>
<dbReference type="Pfam" id="PF00873">
    <property type="entry name" value="ACR_tran"/>
    <property type="match status" value="1"/>
</dbReference>
<feature type="transmembrane region" description="Helical" evidence="2">
    <location>
        <begin position="21"/>
        <end position="40"/>
    </location>
</feature>
<dbReference type="Proteomes" id="UP000239736">
    <property type="component" value="Unassembled WGS sequence"/>
</dbReference>
<gene>
    <name evidence="3" type="ORF">LV82_01116</name>
</gene>
<keyword evidence="2" id="KW-0812">Transmembrane</keyword>
<evidence type="ECO:0000313" key="3">
    <source>
        <dbReference type="EMBL" id="PPB81077.1"/>
    </source>
</evidence>
<feature type="transmembrane region" description="Helical" evidence="2">
    <location>
        <begin position="880"/>
        <end position="899"/>
    </location>
</feature>
<evidence type="ECO:0000256" key="1">
    <source>
        <dbReference type="SAM" id="MobiDB-lite"/>
    </source>
</evidence>
<feature type="transmembrane region" description="Helical" evidence="2">
    <location>
        <begin position="1053"/>
        <end position="1077"/>
    </location>
</feature>
<comment type="caution">
    <text evidence="3">The sequence shown here is derived from an EMBL/GenBank/DDBJ whole genome shotgun (WGS) entry which is preliminary data.</text>
</comment>
<dbReference type="InterPro" id="IPR027463">
    <property type="entry name" value="AcrB_DN_DC_subdom"/>
</dbReference>
<feature type="transmembrane region" description="Helical" evidence="2">
    <location>
        <begin position="439"/>
        <end position="461"/>
    </location>
</feature>
<feature type="transmembrane region" description="Helical" evidence="2">
    <location>
        <begin position="363"/>
        <end position="383"/>
    </location>
</feature>
<feature type="transmembrane region" description="Helical" evidence="2">
    <location>
        <begin position="1008"/>
        <end position="1033"/>
    </location>
</feature>
<dbReference type="InterPro" id="IPR001036">
    <property type="entry name" value="Acrflvin-R"/>
</dbReference>
<evidence type="ECO:0000256" key="2">
    <source>
        <dbReference type="SAM" id="Phobius"/>
    </source>
</evidence>
<dbReference type="Gene3D" id="3.30.70.1320">
    <property type="entry name" value="Multidrug efflux transporter AcrB pore domain like"/>
    <property type="match status" value="1"/>
</dbReference>
<organism evidence="3 4">
    <name type="scientific">Albidovulum inexpectatum</name>
    <dbReference type="NCBI Taxonomy" id="196587"/>
    <lineage>
        <taxon>Bacteria</taxon>
        <taxon>Pseudomonadati</taxon>
        <taxon>Pseudomonadota</taxon>
        <taxon>Alphaproteobacteria</taxon>
        <taxon>Rhodobacterales</taxon>
        <taxon>Paracoccaceae</taxon>
        <taxon>Albidovulum</taxon>
    </lineage>
</organism>
<dbReference type="SUPFAM" id="SSF82866">
    <property type="entry name" value="Multidrug efflux transporter AcrB transmembrane domain"/>
    <property type="match status" value="2"/>
</dbReference>
<dbReference type="SUPFAM" id="SSF82693">
    <property type="entry name" value="Multidrug efflux transporter AcrB pore domain, PN1, PN2, PC1 and PC2 subdomains"/>
    <property type="match status" value="1"/>
</dbReference>
<evidence type="ECO:0000313" key="4">
    <source>
        <dbReference type="Proteomes" id="UP000239736"/>
    </source>
</evidence>
<feature type="transmembrane region" description="Helical" evidence="2">
    <location>
        <begin position="977"/>
        <end position="996"/>
    </location>
</feature>
<feature type="transmembrane region" description="Helical" evidence="2">
    <location>
        <begin position="531"/>
        <end position="552"/>
    </location>
</feature>
<dbReference type="Gene3D" id="3.30.70.1430">
    <property type="entry name" value="Multidrug efflux transporter AcrB pore domain"/>
    <property type="match status" value="2"/>
</dbReference>
<dbReference type="SUPFAM" id="SSF82714">
    <property type="entry name" value="Multidrug efflux transporter AcrB TolC docking domain, DN and DC subdomains"/>
    <property type="match status" value="2"/>
</dbReference>
<dbReference type="PANTHER" id="PTHR32063">
    <property type="match status" value="1"/>
</dbReference>